<dbReference type="CDD" id="cd17393">
    <property type="entry name" value="MFS_MosC_like"/>
    <property type="match status" value="1"/>
</dbReference>
<dbReference type="EMBL" id="SMTG01000006">
    <property type="protein sequence ID" value="TDK29477.1"/>
    <property type="molecule type" value="Genomic_DNA"/>
</dbReference>
<evidence type="ECO:0000256" key="4">
    <source>
        <dbReference type="ARBA" id="ARBA00023136"/>
    </source>
</evidence>
<dbReference type="Pfam" id="PF07690">
    <property type="entry name" value="MFS_1"/>
    <property type="match status" value="1"/>
</dbReference>
<evidence type="ECO:0000259" key="6">
    <source>
        <dbReference type="PROSITE" id="PS50850"/>
    </source>
</evidence>
<feature type="transmembrane region" description="Helical" evidence="5">
    <location>
        <begin position="268"/>
        <end position="289"/>
    </location>
</feature>
<feature type="transmembrane region" description="Helical" evidence="5">
    <location>
        <begin position="235"/>
        <end position="256"/>
    </location>
</feature>
<comment type="caution">
    <text evidence="7">The sequence shown here is derived from an EMBL/GenBank/DDBJ whole genome shotgun (WGS) entry which is preliminary data.</text>
</comment>
<proteinExistence type="predicted"/>
<feature type="transmembrane region" description="Helical" evidence="5">
    <location>
        <begin position="74"/>
        <end position="93"/>
    </location>
</feature>
<dbReference type="OrthoDB" id="9810941at2"/>
<feature type="transmembrane region" description="Helical" evidence="5">
    <location>
        <begin position="353"/>
        <end position="371"/>
    </location>
</feature>
<feature type="transmembrane region" description="Helical" evidence="5">
    <location>
        <begin position="99"/>
        <end position="124"/>
    </location>
</feature>
<feature type="transmembrane region" description="Helical" evidence="5">
    <location>
        <begin position="43"/>
        <end position="62"/>
    </location>
</feature>
<dbReference type="PANTHER" id="PTHR23514">
    <property type="entry name" value="BYPASS OF STOP CODON PROTEIN 6"/>
    <property type="match status" value="1"/>
</dbReference>
<name>A0A4R5U6G7_9GAMM</name>
<gene>
    <name evidence="7" type="ORF">E2F49_13965</name>
</gene>
<evidence type="ECO:0000313" key="7">
    <source>
        <dbReference type="EMBL" id="TDK29477.1"/>
    </source>
</evidence>
<feature type="transmembrane region" description="Helical" evidence="5">
    <location>
        <begin position="136"/>
        <end position="155"/>
    </location>
</feature>
<keyword evidence="2 5" id="KW-0812">Transmembrane</keyword>
<dbReference type="InterPro" id="IPR011701">
    <property type="entry name" value="MFS"/>
</dbReference>
<dbReference type="PANTHER" id="PTHR23514:SF13">
    <property type="entry name" value="INNER MEMBRANE PROTEIN YBJJ"/>
    <property type="match status" value="1"/>
</dbReference>
<protein>
    <submittedName>
        <fullName evidence="7">MFS transporter</fullName>
    </submittedName>
</protein>
<dbReference type="GO" id="GO:0016020">
    <property type="term" value="C:membrane"/>
    <property type="evidence" value="ECO:0007669"/>
    <property type="project" value="UniProtKB-SubCell"/>
</dbReference>
<accession>A0A4R5U6G7</accession>
<dbReference type="Gene3D" id="1.20.1250.20">
    <property type="entry name" value="MFS general substrate transporter like domains"/>
    <property type="match status" value="2"/>
</dbReference>
<reference evidence="7 8" key="1">
    <citation type="submission" date="2019-03" db="EMBL/GenBank/DDBJ databases">
        <title>Luteimonas zhaokaii sp.nov., isolated from the rectal contents of Plateau pika in Yushu, Qinghai Province, China.</title>
        <authorList>
            <person name="Zhang G."/>
        </authorList>
    </citation>
    <scope>NUCLEOTIDE SEQUENCE [LARGE SCALE GENOMIC DNA]</scope>
    <source>
        <strain evidence="7 8">THG-MD21</strain>
    </source>
</reference>
<evidence type="ECO:0000256" key="3">
    <source>
        <dbReference type="ARBA" id="ARBA00022989"/>
    </source>
</evidence>
<dbReference type="SUPFAM" id="SSF103473">
    <property type="entry name" value="MFS general substrate transporter"/>
    <property type="match status" value="1"/>
</dbReference>
<feature type="transmembrane region" description="Helical" evidence="5">
    <location>
        <begin position="195"/>
        <end position="215"/>
    </location>
</feature>
<feature type="domain" description="Major facilitator superfamily (MFS) profile" evidence="6">
    <location>
        <begin position="201"/>
        <end position="377"/>
    </location>
</feature>
<comment type="subcellular location">
    <subcellularLocation>
        <location evidence="1">Membrane</location>
        <topology evidence="1">Multi-pass membrane protein</topology>
    </subcellularLocation>
</comment>
<evidence type="ECO:0000313" key="8">
    <source>
        <dbReference type="Proteomes" id="UP000295543"/>
    </source>
</evidence>
<evidence type="ECO:0000256" key="5">
    <source>
        <dbReference type="SAM" id="Phobius"/>
    </source>
</evidence>
<evidence type="ECO:0000256" key="1">
    <source>
        <dbReference type="ARBA" id="ARBA00004141"/>
    </source>
</evidence>
<dbReference type="GO" id="GO:0022857">
    <property type="term" value="F:transmembrane transporter activity"/>
    <property type="evidence" value="ECO:0007669"/>
    <property type="project" value="InterPro"/>
</dbReference>
<feature type="transmembrane region" description="Helical" evidence="5">
    <location>
        <begin position="161"/>
        <end position="183"/>
    </location>
</feature>
<dbReference type="InterPro" id="IPR036259">
    <property type="entry name" value="MFS_trans_sf"/>
</dbReference>
<keyword evidence="4 5" id="KW-0472">Membrane</keyword>
<evidence type="ECO:0000256" key="2">
    <source>
        <dbReference type="ARBA" id="ARBA00022692"/>
    </source>
</evidence>
<sequence length="377" mass="38539">MNFPSARFQQHATRTAFFIPGFIIASWAPLVPFAKTRIGLDDGMLGVLLLCLGLGSIVAMPLSGILAARLGCRAVMLATAALMLLALPVLTVASTPVSLGLVLFVFGAAIGAMDCVMNIQAVAVERDADRPMMSGFHAFYSIGSLVGATCVTLLLTAGTSAFAATLAAVGIALALVVAVARAWRTDRAPQDAPSFALPRGIVIAIGIVCFVSFLTEGSMLDWSAVFLHEVRGVGLQHAGWGFVAFNLAMTLARLVGDAVIAKIGRATAVLAGGLIAGAGLLLATLVPVFGVALLGYALVGIGCANIVPVMFTLAGRQTAMPESVAIPAVTTMGYAGVLAGPALIGFLAQGWSLPAAFVLVAIALVAVAVLGRRLTRV</sequence>
<keyword evidence="8" id="KW-1185">Reference proteome</keyword>
<feature type="transmembrane region" description="Helical" evidence="5">
    <location>
        <begin position="295"/>
        <end position="314"/>
    </location>
</feature>
<dbReference type="RefSeq" id="WP_133394447.1">
    <property type="nucleotide sequence ID" value="NZ_SMTG01000006.1"/>
</dbReference>
<dbReference type="AlphaFoldDB" id="A0A4R5U6G7"/>
<dbReference type="InterPro" id="IPR020846">
    <property type="entry name" value="MFS_dom"/>
</dbReference>
<dbReference type="PROSITE" id="PS50850">
    <property type="entry name" value="MFS"/>
    <property type="match status" value="1"/>
</dbReference>
<dbReference type="InterPro" id="IPR051788">
    <property type="entry name" value="MFS_Transporter"/>
</dbReference>
<feature type="transmembrane region" description="Helical" evidence="5">
    <location>
        <begin position="12"/>
        <end position="31"/>
    </location>
</feature>
<keyword evidence="3 5" id="KW-1133">Transmembrane helix</keyword>
<organism evidence="7 8">
    <name type="scientific">Luteimonas terrae</name>
    <dbReference type="NCBI Taxonomy" id="1530191"/>
    <lineage>
        <taxon>Bacteria</taxon>
        <taxon>Pseudomonadati</taxon>
        <taxon>Pseudomonadota</taxon>
        <taxon>Gammaproteobacteria</taxon>
        <taxon>Lysobacterales</taxon>
        <taxon>Lysobacteraceae</taxon>
        <taxon>Luteimonas</taxon>
    </lineage>
</organism>
<feature type="transmembrane region" description="Helical" evidence="5">
    <location>
        <begin position="326"/>
        <end position="347"/>
    </location>
</feature>
<dbReference type="Proteomes" id="UP000295543">
    <property type="component" value="Unassembled WGS sequence"/>
</dbReference>